<feature type="compositionally biased region" description="Basic and acidic residues" evidence="1">
    <location>
        <begin position="565"/>
        <end position="608"/>
    </location>
</feature>
<accession>G0S162</accession>
<proteinExistence type="predicted"/>
<dbReference type="InterPro" id="IPR023170">
    <property type="entry name" value="HhH_base_excis_C"/>
</dbReference>
<dbReference type="SUPFAM" id="SSF48150">
    <property type="entry name" value="DNA-glycosylase"/>
    <property type="match status" value="1"/>
</dbReference>
<dbReference type="EMBL" id="GL988039">
    <property type="protein sequence ID" value="EGS22772.1"/>
    <property type="molecule type" value="Genomic_DNA"/>
</dbReference>
<dbReference type="CDD" id="cd00056">
    <property type="entry name" value="ENDO3c"/>
    <property type="match status" value="1"/>
</dbReference>
<protein>
    <recommendedName>
        <fullName evidence="2">HhH-GPD domain-containing protein</fullName>
    </recommendedName>
</protein>
<dbReference type="Gene3D" id="1.10.340.30">
    <property type="entry name" value="Hypothetical protein, domain 2"/>
    <property type="match status" value="1"/>
</dbReference>
<dbReference type="Gene3D" id="1.10.1670.10">
    <property type="entry name" value="Helix-hairpin-Helix base-excision DNA repair enzymes (C-terminal)"/>
    <property type="match status" value="1"/>
</dbReference>
<evidence type="ECO:0000313" key="3">
    <source>
        <dbReference type="EMBL" id="EGS22772.1"/>
    </source>
</evidence>
<dbReference type="RefSeq" id="XP_006691764.1">
    <property type="nucleotide sequence ID" value="XM_006691701.1"/>
</dbReference>
<evidence type="ECO:0000259" key="2">
    <source>
        <dbReference type="SMART" id="SM00478"/>
    </source>
</evidence>
<dbReference type="InterPro" id="IPR011257">
    <property type="entry name" value="DNA_glycosylase"/>
</dbReference>
<feature type="region of interest" description="Disordered" evidence="1">
    <location>
        <begin position="565"/>
        <end position="628"/>
    </location>
</feature>
<dbReference type="GeneID" id="18255285"/>
<feature type="region of interest" description="Disordered" evidence="1">
    <location>
        <begin position="158"/>
        <end position="179"/>
    </location>
</feature>
<dbReference type="eggNOG" id="ENOG502QRUG">
    <property type="taxonomic scope" value="Eukaryota"/>
</dbReference>
<keyword evidence="4" id="KW-1185">Reference proteome</keyword>
<feature type="domain" description="HhH-GPD" evidence="2">
    <location>
        <begin position="345"/>
        <end position="537"/>
    </location>
</feature>
<dbReference type="Pfam" id="PF00730">
    <property type="entry name" value="HhH-GPD"/>
    <property type="match status" value="1"/>
</dbReference>
<dbReference type="PANTHER" id="PTHR47203">
    <property type="match status" value="1"/>
</dbReference>
<feature type="region of interest" description="Disordered" evidence="1">
    <location>
        <begin position="12"/>
        <end position="35"/>
    </location>
</feature>
<dbReference type="KEGG" id="cthr:CTHT_0012470"/>
<name>G0S162_CHATD</name>
<feature type="compositionally biased region" description="Basic and acidic residues" evidence="1">
    <location>
        <begin position="615"/>
        <end position="628"/>
    </location>
</feature>
<dbReference type="SMART" id="SM00478">
    <property type="entry name" value="ENDO3c"/>
    <property type="match status" value="1"/>
</dbReference>
<evidence type="ECO:0000313" key="4">
    <source>
        <dbReference type="Proteomes" id="UP000008066"/>
    </source>
</evidence>
<feature type="compositionally biased region" description="Low complexity" evidence="1">
    <location>
        <begin position="17"/>
        <end position="35"/>
    </location>
</feature>
<dbReference type="OrthoDB" id="5607at2759"/>
<dbReference type="InterPro" id="IPR003265">
    <property type="entry name" value="HhH-GPD_domain"/>
</dbReference>
<dbReference type="GO" id="GO:0000702">
    <property type="term" value="F:oxidized base lesion DNA N-glycosylase activity"/>
    <property type="evidence" value="ECO:0007669"/>
    <property type="project" value="UniProtKB-ARBA"/>
</dbReference>
<dbReference type="HOGENOM" id="CLU_012862_9_4_1"/>
<reference evidence="3 4" key="1">
    <citation type="journal article" date="2011" name="Cell">
        <title>Insight into structure and assembly of the nuclear pore complex by utilizing the genome of a eukaryotic thermophile.</title>
        <authorList>
            <person name="Amlacher S."/>
            <person name="Sarges P."/>
            <person name="Flemming D."/>
            <person name="van Noort V."/>
            <person name="Kunze R."/>
            <person name="Devos D.P."/>
            <person name="Arumugam M."/>
            <person name="Bork P."/>
            <person name="Hurt E."/>
        </authorList>
    </citation>
    <scope>NUCLEOTIDE SEQUENCE [LARGE SCALE GENOMIC DNA]</scope>
    <source>
        <strain evidence="4">DSM 1495 / CBS 144.50 / IMI 039719</strain>
    </source>
</reference>
<evidence type="ECO:0000256" key="1">
    <source>
        <dbReference type="SAM" id="MobiDB-lite"/>
    </source>
</evidence>
<dbReference type="GO" id="GO:0006285">
    <property type="term" value="P:base-excision repair, AP site formation"/>
    <property type="evidence" value="ECO:0007669"/>
    <property type="project" value="UniProtKB-ARBA"/>
</dbReference>
<dbReference type="PANTHER" id="PTHR47203:SF1">
    <property type="entry name" value="HYPOTHETICAL BASE EXCISION DNA REPAIR PROTEIN (EUROFUNG)"/>
    <property type="match status" value="1"/>
</dbReference>
<sequence length="628" mass="68844">MLTRAAFRRLTEAAAVTSSEPTSTEALSAESSTSATAIDSVNAANVNTNAKRPATAVIERAAEHSTRKRVKKERSKPVQREWTLPHGMGVVLCQPAPRTSQPEEFATSSAVTSPEGTFTSAIPTLSTTSVSFVKQSTKEKAVIPTKQTHISLRVTEVTAAHSTKQQKKQDPPVKRGASGRNILLLEQGIPPAKRTRITGVKYEDTSSQNSIADVAPLEVGQVKVEEKKGQQPSPRLLIFRGIAIKNSNAIKICDTVTVDATQVLDPDFRIKIKRGKDNPYGLTPGFSPYPYRRVPTPEACEHVYRILADLHGEVKQPEKMPAASLEVAGCGEVPCVLDALLRTLISGNTLMALADAAVKNLVQHYGLRKVGTGAGSIDWDKVRLGSHRELAETIKIAGNGPKKASHIKQILDMVYAENLEHIEAQTVDKGSEPGGKHGTDRQDLLSLDYMHRMTKDEAMAKLVTYPGVGIKTAACVTLFCLRLPCFAVDTHVHKFCRWLGWVPPNADPDNCFRHGDVMVPDHLKYGLHQLFIRHGQQCFKCRKATKPGTKEWDNADPCPLEHLLDRSKDEAGSEKSTQKSSDKSSGKSTRAKSEKNIKFKDGNERAEETQSESEVESKKETESKLELE</sequence>
<gene>
    <name evidence="3" type="ORF">CTHT_0012470</name>
</gene>
<organism evidence="4">
    <name type="scientific">Chaetomium thermophilum (strain DSM 1495 / CBS 144.50 / IMI 039719)</name>
    <name type="common">Thermochaetoides thermophila</name>
    <dbReference type="NCBI Taxonomy" id="759272"/>
    <lineage>
        <taxon>Eukaryota</taxon>
        <taxon>Fungi</taxon>
        <taxon>Dikarya</taxon>
        <taxon>Ascomycota</taxon>
        <taxon>Pezizomycotina</taxon>
        <taxon>Sordariomycetes</taxon>
        <taxon>Sordariomycetidae</taxon>
        <taxon>Sordariales</taxon>
        <taxon>Chaetomiaceae</taxon>
        <taxon>Thermochaetoides</taxon>
    </lineage>
</organism>
<dbReference type="Proteomes" id="UP000008066">
    <property type="component" value="Unassembled WGS sequence"/>
</dbReference>
<dbReference type="AlphaFoldDB" id="G0S162"/>